<dbReference type="EMBL" id="KQ971319">
    <property type="protein sequence ID" value="EFA01379.2"/>
    <property type="molecule type" value="Genomic_DNA"/>
</dbReference>
<organism evidence="9 10">
    <name type="scientific">Tribolium castaneum</name>
    <name type="common">Red flour beetle</name>
    <dbReference type="NCBI Taxonomy" id="7070"/>
    <lineage>
        <taxon>Eukaryota</taxon>
        <taxon>Metazoa</taxon>
        <taxon>Ecdysozoa</taxon>
        <taxon>Arthropoda</taxon>
        <taxon>Hexapoda</taxon>
        <taxon>Insecta</taxon>
        <taxon>Pterygota</taxon>
        <taxon>Neoptera</taxon>
        <taxon>Endopterygota</taxon>
        <taxon>Coleoptera</taxon>
        <taxon>Polyphaga</taxon>
        <taxon>Cucujiformia</taxon>
        <taxon>Tenebrionidae</taxon>
        <taxon>Tenebrionidae incertae sedis</taxon>
        <taxon>Tribolium</taxon>
    </lineage>
</organism>
<dbReference type="Proteomes" id="UP000007266">
    <property type="component" value="Linkage group 3"/>
</dbReference>
<dbReference type="GO" id="GO:0030425">
    <property type="term" value="C:dendrite"/>
    <property type="evidence" value="ECO:0000318"/>
    <property type="project" value="GO_Central"/>
</dbReference>
<keyword evidence="4 8" id="KW-1133">Transmembrane helix</keyword>
<dbReference type="HOGENOM" id="CLU_060014_0_0_1"/>
<dbReference type="GO" id="GO:0005886">
    <property type="term" value="C:plasma membrane"/>
    <property type="evidence" value="ECO:0007669"/>
    <property type="project" value="UniProtKB-SubCell"/>
</dbReference>
<keyword evidence="5 8" id="KW-0472">Membrane</keyword>
<dbReference type="GO" id="GO:0050909">
    <property type="term" value="P:sensory perception of taste"/>
    <property type="evidence" value="ECO:0007669"/>
    <property type="project" value="InterPro"/>
</dbReference>
<reference evidence="9 10" key="1">
    <citation type="journal article" date="2008" name="Nature">
        <title>The genome of the model beetle and pest Tribolium castaneum.</title>
        <authorList>
            <consortium name="Tribolium Genome Sequencing Consortium"/>
            <person name="Richards S."/>
            <person name="Gibbs R.A."/>
            <person name="Weinstock G.M."/>
            <person name="Brown S.J."/>
            <person name="Denell R."/>
            <person name="Beeman R.W."/>
            <person name="Gibbs R."/>
            <person name="Beeman R.W."/>
            <person name="Brown S.J."/>
            <person name="Bucher G."/>
            <person name="Friedrich M."/>
            <person name="Grimmelikhuijzen C.J."/>
            <person name="Klingler M."/>
            <person name="Lorenzen M."/>
            <person name="Richards S."/>
            <person name="Roth S."/>
            <person name="Schroder R."/>
            <person name="Tautz D."/>
            <person name="Zdobnov E.M."/>
            <person name="Muzny D."/>
            <person name="Gibbs R.A."/>
            <person name="Weinstock G.M."/>
            <person name="Attaway T."/>
            <person name="Bell S."/>
            <person name="Buhay C.J."/>
            <person name="Chandrabose M.N."/>
            <person name="Chavez D."/>
            <person name="Clerk-Blankenburg K.P."/>
            <person name="Cree A."/>
            <person name="Dao M."/>
            <person name="Davis C."/>
            <person name="Chacko J."/>
            <person name="Dinh H."/>
            <person name="Dugan-Rocha S."/>
            <person name="Fowler G."/>
            <person name="Garner T.T."/>
            <person name="Garnes J."/>
            <person name="Gnirke A."/>
            <person name="Hawes A."/>
            <person name="Hernandez J."/>
            <person name="Hines S."/>
            <person name="Holder M."/>
            <person name="Hume J."/>
            <person name="Jhangiani S.N."/>
            <person name="Joshi V."/>
            <person name="Khan Z.M."/>
            <person name="Jackson L."/>
            <person name="Kovar C."/>
            <person name="Kowis A."/>
            <person name="Lee S."/>
            <person name="Lewis L.R."/>
            <person name="Margolis J."/>
            <person name="Morgan M."/>
            <person name="Nazareth L.V."/>
            <person name="Nguyen N."/>
            <person name="Okwuonu G."/>
            <person name="Parker D."/>
            <person name="Richards S."/>
            <person name="Ruiz S.J."/>
            <person name="Santibanez J."/>
            <person name="Savard J."/>
            <person name="Scherer S.E."/>
            <person name="Schneider B."/>
            <person name="Sodergren E."/>
            <person name="Tautz D."/>
            <person name="Vattahil S."/>
            <person name="Villasana D."/>
            <person name="White C.S."/>
            <person name="Wright R."/>
            <person name="Park Y."/>
            <person name="Beeman R.W."/>
            <person name="Lord J."/>
            <person name="Oppert B."/>
            <person name="Lorenzen M."/>
            <person name="Brown S."/>
            <person name="Wang L."/>
            <person name="Savard J."/>
            <person name="Tautz D."/>
            <person name="Richards S."/>
            <person name="Weinstock G."/>
            <person name="Gibbs R.A."/>
            <person name="Liu Y."/>
            <person name="Worley K."/>
            <person name="Weinstock G."/>
            <person name="Elsik C.G."/>
            <person name="Reese J.T."/>
            <person name="Elhaik E."/>
            <person name="Landan G."/>
            <person name="Graur D."/>
            <person name="Arensburger P."/>
            <person name="Atkinson P."/>
            <person name="Beeman R.W."/>
            <person name="Beidler J."/>
            <person name="Brown S.J."/>
            <person name="Demuth J.P."/>
            <person name="Drury D.W."/>
            <person name="Du Y.Z."/>
            <person name="Fujiwara H."/>
            <person name="Lorenzen M."/>
            <person name="Maselli V."/>
            <person name="Osanai M."/>
            <person name="Park Y."/>
            <person name="Robertson H.M."/>
            <person name="Tu Z."/>
            <person name="Wang J.J."/>
            <person name="Wang S."/>
            <person name="Richards S."/>
            <person name="Song H."/>
            <person name="Zhang L."/>
            <person name="Sodergren E."/>
            <person name="Werner D."/>
            <person name="Stanke M."/>
            <person name="Morgenstern B."/>
            <person name="Solovyev V."/>
            <person name="Kosarev P."/>
            <person name="Brown G."/>
            <person name="Chen H.C."/>
            <person name="Ermolaeva O."/>
            <person name="Hlavina W."/>
            <person name="Kapustin Y."/>
            <person name="Kiryutin B."/>
            <person name="Kitts P."/>
            <person name="Maglott D."/>
            <person name="Pruitt K."/>
            <person name="Sapojnikov V."/>
            <person name="Souvorov A."/>
            <person name="Mackey A.J."/>
            <person name="Waterhouse R.M."/>
            <person name="Wyder S."/>
            <person name="Zdobnov E.M."/>
            <person name="Zdobnov E.M."/>
            <person name="Wyder S."/>
            <person name="Kriventseva E.V."/>
            <person name="Kadowaki T."/>
            <person name="Bork P."/>
            <person name="Aranda M."/>
            <person name="Bao R."/>
            <person name="Beermann A."/>
            <person name="Berns N."/>
            <person name="Bolognesi R."/>
            <person name="Bonneton F."/>
            <person name="Bopp D."/>
            <person name="Brown S.J."/>
            <person name="Bucher G."/>
            <person name="Butts T."/>
            <person name="Chaumot A."/>
            <person name="Denell R.E."/>
            <person name="Ferrier D.E."/>
            <person name="Friedrich M."/>
            <person name="Gordon C.M."/>
            <person name="Jindra M."/>
            <person name="Klingler M."/>
            <person name="Lan Q."/>
            <person name="Lattorff H.M."/>
            <person name="Laudet V."/>
            <person name="von Levetsow C."/>
            <person name="Liu Z."/>
            <person name="Lutz R."/>
            <person name="Lynch J.A."/>
            <person name="da Fonseca R.N."/>
            <person name="Posnien N."/>
            <person name="Reuter R."/>
            <person name="Roth S."/>
            <person name="Savard J."/>
            <person name="Schinko J.B."/>
            <person name="Schmitt C."/>
            <person name="Schoppmeier M."/>
            <person name="Schroder R."/>
            <person name="Shippy T.D."/>
            <person name="Simonnet F."/>
            <person name="Marques-Souza H."/>
            <person name="Tautz D."/>
            <person name="Tomoyasu Y."/>
            <person name="Trauner J."/>
            <person name="Van der Zee M."/>
            <person name="Vervoort M."/>
            <person name="Wittkopp N."/>
            <person name="Wimmer E.A."/>
            <person name="Yang X."/>
            <person name="Jones A.K."/>
            <person name="Sattelle D.B."/>
            <person name="Ebert P.R."/>
            <person name="Nelson D."/>
            <person name="Scott J.G."/>
            <person name="Beeman R.W."/>
            <person name="Muthukrishnan S."/>
            <person name="Kramer K.J."/>
            <person name="Arakane Y."/>
            <person name="Beeman R.W."/>
            <person name="Zhu Q."/>
            <person name="Hogenkamp D."/>
            <person name="Dixit R."/>
            <person name="Oppert B."/>
            <person name="Jiang H."/>
            <person name="Zou Z."/>
            <person name="Marshall J."/>
            <person name="Elpidina E."/>
            <person name="Vinokurov K."/>
            <person name="Oppert C."/>
            <person name="Zou Z."/>
            <person name="Evans J."/>
            <person name="Lu Z."/>
            <person name="Zhao P."/>
            <person name="Sumathipala N."/>
            <person name="Altincicek B."/>
            <person name="Vilcinskas A."/>
            <person name="Williams M."/>
            <person name="Hultmark D."/>
            <person name="Hetru C."/>
            <person name="Jiang H."/>
            <person name="Grimmelikhuijzen C.J."/>
            <person name="Hauser F."/>
            <person name="Cazzamali G."/>
            <person name="Williamson M."/>
            <person name="Park Y."/>
            <person name="Li B."/>
            <person name="Tanaka Y."/>
            <person name="Predel R."/>
            <person name="Neupert S."/>
            <person name="Schachtner J."/>
            <person name="Verleyen P."/>
            <person name="Raible F."/>
            <person name="Bork P."/>
            <person name="Friedrich M."/>
            <person name="Walden K.K."/>
            <person name="Robertson H.M."/>
            <person name="Angeli S."/>
            <person name="Foret S."/>
            <person name="Bucher G."/>
            <person name="Schuetz S."/>
            <person name="Maleszka R."/>
            <person name="Wimmer E.A."/>
            <person name="Beeman R.W."/>
            <person name="Lorenzen M."/>
            <person name="Tomoyasu Y."/>
            <person name="Miller S.C."/>
            <person name="Grossmann D."/>
            <person name="Bucher G."/>
        </authorList>
    </citation>
    <scope>NUCLEOTIDE SEQUENCE [LARGE SCALE GENOMIC DNA]</scope>
    <source>
        <strain evidence="9 10">Georgia GA2</strain>
    </source>
</reference>
<keyword evidence="6 9" id="KW-0675">Receptor</keyword>
<feature type="transmembrane region" description="Helical" evidence="8">
    <location>
        <begin position="149"/>
        <end position="171"/>
    </location>
</feature>
<reference evidence="9 10" key="2">
    <citation type="journal article" date="2010" name="Nucleic Acids Res.">
        <title>BeetleBase in 2010: revisions to provide comprehensive genomic information for Tribolium castaneum.</title>
        <authorList>
            <person name="Kim H.S."/>
            <person name="Murphy T."/>
            <person name="Xia J."/>
            <person name="Caragea D."/>
            <person name="Park Y."/>
            <person name="Beeman R.W."/>
            <person name="Lorenzen M.D."/>
            <person name="Butcher S."/>
            <person name="Manak J.R."/>
            <person name="Brown S.J."/>
        </authorList>
    </citation>
    <scope>GENOME REANNOTATION</scope>
    <source>
        <strain evidence="9 10">Georgia GA2</strain>
    </source>
</reference>
<dbReference type="Pfam" id="PF08395">
    <property type="entry name" value="7tm_7"/>
    <property type="match status" value="1"/>
</dbReference>
<dbReference type="InterPro" id="IPR013604">
    <property type="entry name" value="7TM_chemorcpt"/>
</dbReference>
<dbReference type="GO" id="GO:0007635">
    <property type="term" value="P:chemosensory behavior"/>
    <property type="evidence" value="ECO:0000318"/>
    <property type="project" value="GO_Central"/>
</dbReference>
<keyword evidence="7" id="KW-0807">Transducer</keyword>
<keyword evidence="2" id="KW-1003">Cell membrane</keyword>
<name>D6WG06_TRICA</name>
<accession>D6WG06</accession>
<evidence type="ECO:0000256" key="8">
    <source>
        <dbReference type="SAM" id="Phobius"/>
    </source>
</evidence>
<protein>
    <submittedName>
        <fullName evidence="9">Gustatory receptor 30</fullName>
    </submittedName>
</protein>
<dbReference type="AlphaFoldDB" id="D6WG06"/>
<dbReference type="GO" id="GO:0043025">
    <property type="term" value="C:neuronal cell body"/>
    <property type="evidence" value="ECO:0000318"/>
    <property type="project" value="GO_Central"/>
</dbReference>
<feature type="transmembrane region" description="Helical" evidence="8">
    <location>
        <begin position="74"/>
        <end position="96"/>
    </location>
</feature>
<evidence type="ECO:0000256" key="7">
    <source>
        <dbReference type="ARBA" id="ARBA00023224"/>
    </source>
</evidence>
<proteinExistence type="predicted"/>
<keyword evidence="10" id="KW-1185">Reference proteome</keyword>
<evidence type="ECO:0000256" key="4">
    <source>
        <dbReference type="ARBA" id="ARBA00022989"/>
    </source>
</evidence>
<evidence type="ECO:0000256" key="3">
    <source>
        <dbReference type="ARBA" id="ARBA00022692"/>
    </source>
</evidence>
<evidence type="ECO:0000313" key="10">
    <source>
        <dbReference type="Proteomes" id="UP000007266"/>
    </source>
</evidence>
<feature type="transmembrane region" description="Helical" evidence="8">
    <location>
        <begin position="42"/>
        <end position="62"/>
    </location>
</feature>
<evidence type="ECO:0000256" key="2">
    <source>
        <dbReference type="ARBA" id="ARBA00022475"/>
    </source>
</evidence>
<dbReference type="GO" id="GO:0030424">
    <property type="term" value="C:axon"/>
    <property type="evidence" value="ECO:0000318"/>
    <property type="project" value="GO_Central"/>
</dbReference>
<dbReference type="PANTHER" id="PTHR21143:SF104">
    <property type="entry name" value="GUSTATORY RECEPTOR 8A-RELATED"/>
    <property type="match status" value="1"/>
</dbReference>
<evidence type="ECO:0000313" key="9">
    <source>
        <dbReference type="EMBL" id="EFA01379.2"/>
    </source>
</evidence>
<dbReference type="InParanoid" id="D6WG06"/>
<sequence>MLLSRYRFVKRLLMEGRGIQVLRKCAYNLFVLKETTDIFNEIFGWPVLFLVLYTSLKLLYYFESAINDVVRVKTELIIVDISLIFIYVIGTFVIFVKCDDVLKEAEEIFYLLQKIKAKNKKLQDVIVTNVYVLPKFSAAKFFSLEKATIFKMLSSLITFVLVIFQLKFLMWDVFDEAHHRK</sequence>
<dbReference type="GO" id="GO:0008049">
    <property type="term" value="P:male courtship behavior"/>
    <property type="evidence" value="ECO:0000318"/>
    <property type="project" value="GO_Central"/>
</dbReference>
<evidence type="ECO:0000256" key="1">
    <source>
        <dbReference type="ARBA" id="ARBA00004651"/>
    </source>
</evidence>
<keyword evidence="3 8" id="KW-0812">Transmembrane</keyword>
<evidence type="ECO:0000256" key="6">
    <source>
        <dbReference type="ARBA" id="ARBA00023170"/>
    </source>
</evidence>
<dbReference type="PANTHER" id="PTHR21143">
    <property type="entry name" value="INVERTEBRATE GUSTATORY RECEPTOR"/>
    <property type="match status" value="1"/>
</dbReference>
<comment type="subcellular location">
    <subcellularLocation>
        <location evidence="1">Cell membrane</location>
        <topology evidence="1">Multi-pass membrane protein</topology>
    </subcellularLocation>
</comment>
<gene>
    <name evidence="9" type="primary">AUGUSTUS-3.0.2_30130</name>
    <name evidence="9" type="ORF">TcasGA2_TC030130</name>
</gene>
<dbReference type="GO" id="GO:0007165">
    <property type="term" value="P:signal transduction"/>
    <property type="evidence" value="ECO:0007669"/>
    <property type="project" value="UniProtKB-KW"/>
</dbReference>
<evidence type="ECO:0000256" key="5">
    <source>
        <dbReference type="ARBA" id="ARBA00023136"/>
    </source>
</evidence>